<evidence type="ECO:0000256" key="1">
    <source>
        <dbReference type="SAM" id="Phobius"/>
    </source>
</evidence>
<keyword evidence="4" id="KW-1185">Reference proteome</keyword>
<feature type="transmembrane region" description="Helical" evidence="1">
    <location>
        <begin position="51"/>
        <end position="75"/>
    </location>
</feature>
<dbReference type="Proteomes" id="UP000520767">
    <property type="component" value="Unassembled WGS sequence"/>
</dbReference>
<accession>A0A7W7VGV9</accession>
<evidence type="ECO:0000313" key="4">
    <source>
        <dbReference type="Proteomes" id="UP000520767"/>
    </source>
</evidence>
<dbReference type="GO" id="GO:0016747">
    <property type="term" value="F:acyltransferase activity, transferring groups other than amino-acyl groups"/>
    <property type="evidence" value="ECO:0007669"/>
    <property type="project" value="InterPro"/>
</dbReference>
<protein>
    <recommendedName>
        <fullName evidence="2">Acyltransferase 3 domain-containing protein</fullName>
    </recommendedName>
</protein>
<keyword evidence="1" id="KW-1133">Transmembrane helix</keyword>
<name>A0A7W7VGV9_9PSEU</name>
<keyword evidence="1" id="KW-0812">Transmembrane</keyword>
<feature type="transmembrane region" description="Helical" evidence="1">
    <location>
        <begin position="96"/>
        <end position="119"/>
    </location>
</feature>
<feature type="transmembrane region" description="Helical" evidence="1">
    <location>
        <begin position="270"/>
        <end position="290"/>
    </location>
</feature>
<dbReference type="EMBL" id="JACHJQ010000006">
    <property type="protein sequence ID" value="MBB4909554.1"/>
    <property type="molecule type" value="Genomic_DNA"/>
</dbReference>
<feature type="domain" description="Acyltransferase 3" evidence="2">
    <location>
        <begin position="8"/>
        <end position="354"/>
    </location>
</feature>
<dbReference type="InterPro" id="IPR050623">
    <property type="entry name" value="Glucan_succinyl_AcylTrfase"/>
</dbReference>
<feature type="transmembrane region" description="Helical" evidence="1">
    <location>
        <begin position="231"/>
        <end position="250"/>
    </location>
</feature>
<feature type="transmembrane region" description="Helical" evidence="1">
    <location>
        <begin position="339"/>
        <end position="359"/>
    </location>
</feature>
<proteinExistence type="predicted"/>
<keyword evidence="1" id="KW-0472">Membrane</keyword>
<feature type="transmembrane region" description="Helical" evidence="1">
    <location>
        <begin position="139"/>
        <end position="159"/>
    </location>
</feature>
<reference evidence="3 4" key="1">
    <citation type="submission" date="2020-08" db="EMBL/GenBank/DDBJ databases">
        <title>Genomic Encyclopedia of Type Strains, Phase III (KMG-III): the genomes of soil and plant-associated and newly described type strains.</title>
        <authorList>
            <person name="Whitman W."/>
        </authorList>
    </citation>
    <scope>NUCLEOTIDE SEQUENCE [LARGE SCALE GENOMIC DNA]</scope>
    <source>
        <strain evidence="3 4">CECT 8960</strain>
    </source>
</reference>
<dbReference type="AlphaFoldDB" id="A0A7W7VGV9"/>
<feature type="transmembrane region" description="Helical" evidence="1">
    <location>
        <begin position="166"/>
        <end position="187"/>
    </location>
</feature>
<comment type="caution">
    <text evidence="3">The sequence shown here is derived from an EMBL/GenBank/DDBJ whole genome shotgun (WGS) entry which is preliminary data.</text>
</comment>
<organism evidence="3 4">
    <name type="scientific">Actinophytocola algeriensis</name>
    <dbReference type="NCBI Taxonomy" id="1768010"/>
    <lineage>
        <taxon>Bacteria</taxon>
        <taxon>Bacillati</taxon>
        <taxon>Actinomycetota</taxon>
        <taxon>Actinomycetes</taxon>
        <taxon>Pseudonocardiales</taxon>
        <taxon>Pseudonocardiaceae</taxon>
    </lineage>
</organism>
<dbReference type="PANTHER" id="PTHR36927:SF4">
    <property type="entry name" value="BLR5718 PROTEIN"/>
    <property type="match status" value="1"/>
</dbReference>
<dbReference type="RefSeq" id="WP_184813652.1">
    <property type="nucleotide sequence ID" value="NZ_JACHJQ010000006.1"/>
</dbReference>
<dbReference type="InterPro" id="IPR002656">
    <property type="entry name" value="Acyl_transf_3_dom"/>
</dbReference>
<feature type="transmembrane region" description="Helical" evidence="1">
    <location>
        <begin position="12"/>
        <end position="31"/>
    </location>
</feature>
<dbReference type="PANTHER" id="PTHR36927">
    <property type="entry name" value="BLR4337 PROTEIN"/>
    <property type="match status" value="1"/>
</dbReference>
<evidence type="ECO:0000313" key="3">
    <source>
        <dbReference type="EMBL" id="MBB4909554.1"/>
    </source>
</evidence>
<sequence>MTGQRLSQVDNLRTLMVAWVIGAHALMGYTAVGGWAYDEVNETTFTAGSELALTVLIGPSGLFVIGAFFFVSGLFTPESSARKGRRAFALDRLVRLGVPWAVSALVVWPLSVWLAYRAAGHDVTPWALVGQRSPLLDSGALWFALVLFIYSVGYALWPLRFGVPSGYLLVLAAGGIAVGSFVTRLVFPARSGQPGDLHLWQWPQCLGMFLLGIAAARSGWARALPDHVYRLSGRIAATTVLLVPVAALALGVTEAASGVDEFLGGWHWQALLTAAVEGVLVVFGSVWLLGLAQRHFTWSGPLATACARGAFPAFVVQGPVLLLLAVAQRPLALPAEVKGPLLVVVALVTSFWLGNLLTARVTRTAPVVRSVES</sequence>
<feature type="transmembrane region" description="Helical" evidence="1">
    <location>
        <begin position="302"/>
        <end position="327"/>
    </location>
</feature>
<feature type="transmembrane region" description="Helical" evidence="1">
    <location>
        <begin position="199"/>
        <end position="219"/>
    </location>
</feature>
<gene>
    <name evidence="3" type="ORF">FHR82_005812</name>
</gene>
<dbReference type="Pfam" id="PF01757">
    <property type="entry name" value="Acyl_transf_3"/>
    <property type="match status" value="1"/>
</dbReference>
<evidence type="ECO:0000259" key="2">
    <source>
        <dbReference type="Pfam" id="PF01757"/>
    </source>
</evidence>